<name>A0A5J4QER7_9ZZZZ</name>
<protein>
    <submittedName>
        <fullName evidence="1">Uncharacterized protein</fullName>
    </submittedName>
</protein>
<dbReference type="AlphaFoldDB" id="A0A5J4QER7"/>
<evidence type="ECO:0000313" key="1">
    <source>
        <dbReference type="EMBL" id="KAA6320237.1"/>
    </source>
</evidence>
<comment type="caution">
    <text evidence="1">The sequence shown here is derived from an EMBL/GenBank/DDBJ whole genome shotgun (WGS) entry which is preliminary data.</text>
</comment>
<accession>A0A5J4QER7</accession>
<gene>
    <name evidence="1" type="ORF">EZS27_029963</name>
</gene>
<proteinExistence type="predicted"/>
<feature type="non-terminal residue" evidence="1">
    <location>
        <position position="1"/>
    </location>
</feature>
<sequence>YRLEKGGETQEVKSANTTPAQIQLERKGNTIIIRTDDNIASGTEDAKIEIQLPAKSYVGLFICSHEDNISETAYFSNVVLR</sequence>
<organism evidence="1">
    <name type="scientific">termite gut metagenome</name>
    <dbReference type="NCBI Taxonomy" id="433724"/>
    <lineage>
        <taxon>unclassified sequences</taxon>
        <taxon>metagenomes</taxon>
        <taxon>organismal metagenomes</taxon>
    </lineage>
</organism>
<dbReference type="EMBL" id="SNRY01003648">
    <property type="protein sequence ID" value="KAA6320237.1"/>
    <property type="molecule type" value="Genomic_DNA"/>
</dbReference>
<reference evidence="1" key="1">
    <citation type="submission" date="2019-03" db="EMBL/GenBank/DDBJ databases">
        <title>Single cell metagenomics reveals metabolic interactions within the superorganism composed of flagellate Streblomastix strix and complex community of Bacteroidetes bacteria on its surface.</title>
        <authorList>
            <person name="Treitli S.C."/>
            <person name="Kolisko M."/>
            <person name="Husnik F."/>
            <person name="Keeling P."/>
            <person name="Hampl V."/>
        </authorList>
    </citation>
    <scope>NUCLEOTIDE SEQUENCE</scope>
    <source>
        <strain evidence="1">STM</strain>
    </source>
</reference>